<dbReference type="Proteomes" id="UP000217566">
    <property type="component" value="Unassembled WGS sequence"/>
</dbReference>
<proteinExistence type="predicted"/>
<dbReference type="OrthoDB" id="7164584at2"/>
<comment type="caution">
    <text evidence="1">The sequence shown here is derived from an EMBL/GenBank/DDBJ whole genome shotgun (WGS) entry which is preliminary data.</text>
</comment>
<dbReference type="AlphaFoldDB" id="A0A6H2NTZ5"/>
<protein>
    <submittedName>
        <fullName evidence="1">Uncharacterized protein</fullName>
    </submittedName>
</protein>
<gene>
    <name evidence="1" type="ORF">COM43_002550</name>
</gene>
<name>A0A6H2NTZ5_WOLPI</name>
<reference evidence="1" key="1">
    <citation type="submission" date="2019-07" db="EMBL/GenBank/DDBJ databases">
        <title>Genome assemblies of Wolbachia strains wAlbA and wAlbB in wild caught Aedes albopictus specimens.</title>
        <authorList>
            <person name="Kulkarni A."/>
            <person name="Yu W."/>
            <person name="Xue R.-D."/>
            <person name="Ma Y."/>
            <person name="Xu J."/>
        </authorList>
    </citation>
    <scope>NUCLEOTIDE SEQUENCE</scope>
    <source>
        <strain evidence="1">FL2016</strain>
    </source>
</reference>
<organism evidence="1">
    <name type="scientific">Wolbachia pipientis</name>
    <dbReference type="NCBI Taxonomy" id="955"/>
    <lineage>
        <taxon>Bacteria</taxon>
        <taxon>Pseudomonadati</taxon>
        <taxon>Pseudomonadota</taxon>
        <taxon>Alphaproteobacteria</taxon>
        <taxon>Rickettsiales</taxon>
        <taxon>Anaplasmataceae</taxon>
        <taxon>Wolbachieae</taxon>
        <taxon>Wolbachia</taxon>
    </lineage>
</organism>
<accession>A0A6H2NTZ5</accession>
<evidence type="ECO:0000313" key="1">
    <source>
        <dbReference type="EMBL" id="TVS90030.1"/>
    </source>
</evidence>
<sequence>MFNIGLSEILVVALVSIIVLDKNKVPVFIDLIRNTYKYLMIIKSKARRLLKDAGIEDLYKECNTEKVNYIVGKNGKLYPTYDIDNTSKDNDSKDPSSR</sequence>
<dbReference type="EMBL" id="NWVK02000119">
    <property type="protein sequence ID" value="TVS90030.1"/>
    <property type="molecule type" value="Genomic_DNA"/>
</dbReference>